<dbReference type="AlphaFoldDB" id="A0A1Y2DL56"/>
<evidence type="ECO:0000313" key="2">
    <source>
        <dbReference type="Proteomes" id="UP000193689"/>
    </source>
</evidence>
<dbReference type="InParanoid" id="A0A1Y2DL56"/>
<accession>A0A1Y2DL56</accession>
<protein>
    <recommendedName>
        <fullName evidence="3">Heterokaryon incompatibility domain-containing protein</fullName>
    </recommendedName>
</protein>
<dbReference type="Proteomes" id="UP000193689">
    <property type="component" value="Unassembled WGS sequence"/>
</dbReference>
<evidence type="ECO:0008006" key="3">
    <source>
        <dbReference type="Google" id="ProtNLM"/>
    </source>
</evidence>
<dbReference type="STRING" id="1141098.A0A1Y2DL56"/>
<dbReference type="GeneID" id="63781578"/>
<name>A0A1Y2DL56_9PEZI</name>
<dbReference type="RefSeq" id="XP_040712472.1">
    <property type="nucleotide sequence ID" value="XM_040865366.1"/>
</dbReference>
<gene>
    <name evidence="1" type="ORF">BCR38DRAFT_52668</name>
</gene>
<proteinExistence type="predicted"/>
<dbReference type="PANTHER" id="PTHR10622">
    <property type="entry name" value="HET DOMAIN-CONTAINING PROTEIN"/>
    <property type="match status" value="1"/>
</dbReference>
<reference evidence="1 2" key="1">
    <citation type="submission" date="2016-07" db="EMBL/GenBank/DDBJ databases">
        <title>Pervasive Adenine N6-methylation of Active Genes in Fungi.</title>
        <authorList>
            <consortium name="DOE Joint Genome Institute"/>
            <person name="Mondo S.J."/>
            <person name="Dannebaum R.O."/>
            <person name="Kuo R.C."/>
            <person name="Labutti K."/>
            <person name="Haridas S."/>
            <person name="Kuo A."/>
            <person name="Salamov A."/>
            <person name="Ahrendt S.R."/>
            <person name="Lipzen A."/>
            <person name="Sullivan W."/>
            <person name="Andreopoulos W.B."/>
            <person name="Clum A."/>
            <person name="Lindquist E."/>
            <person name="Daum C."/>
            <person name="Ramamoorthy G.K."/>
            <person name="Gryganskyi A."/>
            <person name="Culley D."/>
            <person name="Magnuson J.K."/>
            <person name="James T.Y."/>
            <person name="O'Malley M.A."/>
            <person name="Stajich J.E."/>
            <person name="Spatafora J.W."/>
            <person name="Visel A."/>
            <person name="Grigoriev I.V."/>
        </authorList>
    </citation>
    <scope>NUCLEOTIDE SEQUENCE [LARGE SCALE GENOMIC DNA]</scope>
    <source>
        <strain evidence="1 2">CBS 129021</strain>
    </source>
</reference>
<dbReference type="OrthoDB" id="194358at2759"/>
<dbReference type="EMBL" id="MCFJ01000012">
    <property type="protein sequence ID" value="ORY60038.1"/>
    <property type="molecule type" value="Genomic_DNA"/>
</dbReference>
<keyword evidence="2" id="KW-1185">Reference proteome</keyword>
<organism evidence="1 2">
    <name type="scientific">Pseudomassariella vexata</name>
    <dbReference type="NCBI Taxonomy" id="1141098"/>
    <lineage>
        <taxon>Eukaryota</taxon>
        <taxon>Fungi</taxon>
        <taxon>Dikarya</taxon>
        <taxon>Ascomycota</taxon>
        <taxon>Pezizomycotina</taxon>
        <taxon>Sordariomycetes</taxon>
        <taxon>Xylariomycetidae</taxon>
        <taxon>Amphisphaeriales</taxon>
        <taxon>Pseudomassariaceae</taxon>
        <taxon>Pseudomassariella</taxon>
    </lineage>
</organism>
<dbReference type="PANTHER" id="PTHR10622:SF10">
    <property type="entry name" value="HET DOMAIN-CONTAINING PROTEIN"/>
    <property type="match status" value="1"/>
</dbReference>
<comment type="caution">
    <text evidence="1">The sequence shown here is derived from an EMBL/GenBank/DDBJ whole genome shotgun (WGS) entry which is preliminary data.</text>
</comment>
<sequence length="114" mass="12713">MAIEYGLGYAWVDTCYIDKTLSVELAVHMFWAAKGQPTRVENQAYCLMGISDVNMSMILQEEILKTTNDTSLFAWRMTNGHAYSRILADYPAAFLDSGKMGSTKISANSEVRSV</sequence>
<evidence type="ECO:0000313" key="1">
    <source>
        <dbReference type="EMBL" id="ORY60038.1"/>
    </source>
</evidence>